<reference evidence="2" key="1">
    <citation type="submission" date="2023-07" db="EMBL/GenBank/DDBJ databases">
        <title>Chromosome-level Genome Assembly of Striped Snakehead (Channa striata).</title>
        <authorList>
            <person name="Liu H."/>
        </authorList>
    </citation>
    <scope>NUCLEOTIDE SEQUENCE</scope>
    <source>
        <strain evidence="2">Gz</strain>
        <tissue evidence="2">Muscle</tissue>
    </source>
</reference>
<feature type="region of interest" description="Disordered" evidence="1">
    <location>
        <begin position="316"/>
        <end position="347"/>
    </location>
</feature>
<organism evidence="2 3">
    <name type="scientific">Channa striata</name>
    <name type="common">Snakehead murrel</name>
    <name type="synonym">Ophicephalus striatus</name>
    <dbReference type="NCBI Taxonomy" id="64152"/>
    <lineage>
        <taxon>Eukaryota</taxon>
        <taxon>Metazoa</taxon>
        <taxon>Chordata</taxon>
        <taxon>Craniata</taxon>
        <taxon>Vertebrata</taxon>
        <taxon>Euteleostomi</taxon>
        <taxon>Actinopterygii</taxon>
        <taxon>Neopterygii</taxon>
        <taxon>Teleostei</taxon>
        <taxon>Neoteleostei</taxon>
        <taxon>Acanthomorphata</taxon>
        <taxon>Anabantaria</taxon>
        <taxon>Anabantiformes</taxon>
        <taxon>Channoidei</taxon>
        <taxon>Channidae</taxon>
        <taxon>Channa</taxon>
    </lineage>
</organism>
<evidence type="ECO:0000313" key="2">
    <source>
        <dbReference type="EMBL" id="KAK2811418.1"/>
    </source>
</evidence>
<comment type="caution">
    <text evidence="2">The sequence shown here is derived from an EMBL/GenBank/DDBJ whole genome shotgun (WGS) entry which is preliminary data.</text>
</comment>
<dbReference type="EMBL" id="JAUPFM010000176">
    <property type="protein sequence ID" value="KAK2811418.1"/>
    <property type="molecule type" value="Genomic_DNA"/>
</dbReference>
<protein>
    <submittedName>
        <fullName evidence="2">Uncharacterized protein</fullName>
    </submittedName>
</protein>
<gene>
    <name evidence="2" type="ORF">Q5P01_000213</name>
</gene>
<sequence length="983" mass="109315">MALATKNSSGISFCGTPRGNVCPGPHVEVVRYDAFIAYLTKEIGGGGSLADGALIECLVKHRELVSGPRVWSPRARAYLQFDAQIPRAFASLKPRGPTSVRFLGKLLPVYCRLCFLRDRHGEAHAEARALLARLKDASGIDATAASASLRFEIRALEYLIENLSSAPPPEWGYACQSSDVSAEAKIAVELLWSHLVLVYAGNRRLLLCNVELFFSRPERSTALCPSELRAALFTHGKHEPFAPRRAAPAESGWARRRVGTVPFSLRPLEARPADGPLAALPLRRRGSASLACRDCAGSVRCGSSAGNGKARCTGFTNPNRTEPSPDALGLRRSPSAAGTPVCRSPEETDATLRASGSCVVELENAVLLHVLHVNTVGNQKFSATVFSERLRRYARIQSNTTKTVMLSRLRFVSDKKRLSSHHGYRNTRIEFSSNPSRSANYTSNAKHPLQSYFRGLFDTVSLAQGTCVVSTKPFAVSNENLTCYVYGVANPLTVVIRMKKTERHFHTPFFFSSVNVAGEENRHQLFSSMSINSQRVRSAAEELPTALSAMASMLEIHVHLNRLCCELAQERRGTLTSREKLCLVYLTKRIFLRVRDRSRPEHWRGYREAVRGAFVERYRSRLSSFQDKALSNYHAKNPEFIHLVPWLVDNPTALHAEMLLGHEAYLREEGKWNARAELIAAVTCHVESDPTRRPPDGFPCLRAVDFSRLGYSERTLRLALDKSSILRIWDITNGHYETTLRLAGREDTRSRAESLVRSHVRGLQELRESCVARLKKVGRDVEELRVRELGTGGAGGREGARSCEALAGEWHFLHMPRGDVFGYMKLVPETLSVVEESDGLCCRRAEFTLPPEVMIEARRTLFGEDRSDGIDETASCPCCGESFGVAEFWRHALLEIAEGGHRVPARRPAARPGEPSPSSPSPVWTVEERAGWPAPIYRPRRLRRTCEIGGSLLELNLNHFVSDSDFSRALDRAFNLLALTLRP</sequence>
<feature type="region of interest" description="Disordered" evidence="1">
    <location>
        <begin position="904"/>
        <end position="925"/>
    </location>
</feature>
<evidence type="ECO:0000256" key="1">
    <source>
        <dbReference type="SAM" id="MobiDB-lite"/>
    </source>
</evidence>
<dbReference type="Proteomes" id="UP001187415">
    <property type="component" value="Unassembled WGS sequence"/>
</dbReference>
<name>A0AA88LMR5_CHASR</name>
<keyword evidence="3" id="KW-1185">Reference proteome</keyword>
<accession>A0AA88LMR5</accession>
<proteinExistence type="predicted"/>
<evidence type="ECO:0000313" key="3">
    <source>
        <dbReference type="Proteomes" id="UP001187415"/>
    </source>
</evidence>
<dbReference type="AlphaFoldDB" id="A0AA88LMR5"/>